<accession>A0A2G8T577</accession>
<dbReference type="OrthoDB" id="6495095at2"/>
<evidence type="ECO:0000313" key="1">
    <source>
        <dbReference type="EMBL" id="PIL41162.1"/>
    </source>
</evidence>
<dbReference type="AlphaFoldDB" id="A0A2G8T577"/>
<dbReference type="RefSeq" id="WP_099914607.1">
    <property type="nucleotide sequence ID" value="NZ_BMHS01000004.1"/>
</dbReference>
<dbReference type="Proteomes" id="UP000228593">
    <property type="component" value="Unassembled WGS sequence"/>
</dbReference>
<protein>
    <submittedName>
        <fullName evidence="1">Uncharacterized protein</fullName>
    </submittedName>
</protein>
<comment type="caution">
    <text evidence="1">The sequence shown here is derived from an EMBL/GenBank/DDBJ whole genome shotgun (WGS) entry which is preliminary data.</text>
</comment>
<organism evidence="1 2">
    <name type="scientific">Massilia psychrophila</name>
    <dbReference type="NCBI Taxonomy" id="1603353"/>
    <lineage>
        <taxon>Bacteria</taxon>
        <taxon>Pseudomonadati</taxon>
        <taxon>Pseudomonadota</taxon>
        <taxon>Betaproteobacteria</taxon>
        <taxon>Burkholderiales</taxon>
        <taxon>Oxalobacteraceae</taxon>
        <taxon>Telluria group</taxon>
        <taxon>Massilia</taxon>
    </lineage>
</organism>
<dbReference type="EMBL" id="PDOB01000003">
    <property type="protein sequence ID" value="PIL41162.1"/>
    <property type="molecule type" value="Genomic_DNA"/>
</dbReference>
<evidence type="ECO:0000313" key="2">
    <source>
        <dbReference type="Proteomes" id="UP000228593"/>
    </source>
</evidence>
<sequence length="103" mass="11716">MVGAINFSDYPEAAKKSSWSAQFRASIVDLQRRYGKRALVPVFCQVWDKPIYTLSSKHIINDAVLQANLFRIDGELLTRPGPRIARGAAQLCEKIELARQRRK</sequence>
<keyword evidence="2" id="KW-1185">Reference proteome</keyword>
<gene>
    <name evidence="1" type="ORF">CR103_03415</name>
</gene>
<proteinExistence type="predicted"/>
<name>A0A2G8T577_9BURK</name>
<reference evidence="1 2" key="1">
    <citation type="submission" date="2017-10" db="EMBL/GenBank/DDBJ databases">
        <title>Massilia psychrophilum sp. nov., a novel purple-pigmented bacterium isolated from Tianshan glacier, Xinjiang Municipality, China.</title>
        <authorList>
            <person name="Wang H."/>
        </authorList>
    </citation>
    <scope>NUCLEOTIDE SEQUENCE [LARGE SCALE GENOMIC DNA]</scope>
    <source>
        <strain evidence="1 2">JCM 30813</strain>
    </source>
</reference>